<dbReference type="PANTHER" id="PTHR42085">
    <property type="entry name" value="F-BOX DOMAIN-CONTAINING PROTEIN"/>
    <property type="match status" value="1"/>
</dbReference>
<evidence type="ECO:0000313" key="2">
    <source>
        <dbReference type="Proteomes" id="UP000800040"/>
    </source>
</evidence>
<keyword evidence="2" id="KW-1185">Reference proteome</keyword>
<gene>
    <name evidence="1" type="ORF">BDW02DRAFT_594209</name>
</gene>
<dbReference type="PANTHER" id="PTHR42085:SF1">
    <property type="entry name" value="F-BOX DOMAIN-CONTAINING PROTEIN"/>
    <property type="match status" value="1"/>
</dbReference>
<evidence type="ECO:0000313" key="1">
    <source>
        <dbReference type="EMBL" id="KAF1838881.1"/>
    </source>
</evidence>
<dbReference type="Proteomes" id="UP000800040">
    <property type="component" value="Unassembled WGS sequence"/>
</dbReference>
<organism evidence="1 2">
    <name type="scientific">Decorospora gaudefroyi</name>
    <dbReference type="NCBI Taxonomy" id="184978"/>
    <lineage>
        <taxon>Eukaryota</taxon>
        <taxon>Fungi</taxon>
        <taxon>Dikarya</taxon>
        <taxon>Ascomycota</taxon>
        <taxon>Pezizomycotina</taxon>
        <taxon>Dothideomycetes</taxon>
        <taxon>Pleosporomycetidae</taxon>
        <taxon>Pleosporales</taxon>
        <taxon>Pleosporineae</taxon>
        <taxon>Pleosporaceae</taxon>
        <taxon>Decorospora</taxon>
    </lineage>
</organism>
<dbReference type="AlphaFoldDB" id="A0A6A5KUB5"/>
<sequence>MSQTLPPTSPLLTLPGEIRNHIVEYVLNRELGTAPPPVRRSPLAFASTCRQLYDEYYALARSATIFTISWVSQEHLRMKASILPPAFASSIKKLQLQLPSRLTDLDASALRRWPLKSFGFAWVGLTELEEVYIRYRPEHHEKGVGWRGRQVAVRLLRKLLGEGKLHRLRKVCIVHDGTQPYLSLTLLHGMMKTQLRHSGRCKVQSDLEHGQLLLVRDEVVRDGVVRLSARHIAINVGYSFREAEEYVAVCEQVLEQKLAKVIVTRRADCKYVTPLHAMSDDALRHEVDTLNTLFPVSGDEEPLLHPHVQAIRNLQNCDSYTKTLPDRTSTCVA</sequence>
<protein>
    <submittedName>
        <fullName evidence="1">Uncharacterized protein</fullName>
    </submittedName>
</protein>
<accession>A0A6A5KUB5</accession>
<proteinExistence type="predicted"/>
<dbReference type="InterPro" id="IPR038883">
    <property type="entry name" value="AN11006-like"/>
</dbReference>
<name>A0A6A5KUB5_9PLEO</name>
<dbReference type="EMBL" id="ML975248">
    <property type="protein sequence ID" value="KAF1838881.1"/>
    <property type="molecule type" value="Genomic_DNA"/>
</dbReference>
<dbReference type="OrthoDB" id="62952at2759"/>
<reference evidence="1" key="1">
    <citation type="submission" date="2020-01" db="EMBL/GenBank/DDBJ databases">
        <authorList>
            <consortium name="DOE Joint Genome Institute"/>
            <person name="Haridas S."/>
            <person name="Albert R."/>
            <person name="Binder M."/>
            <person name="Bloem J."/>
            <person name="Labutti K."/>
            <person name="Salamov A."/>
            <person name="Andreopoulos B."/>
            <person name="Baker S.E."/>
            <person name="Barry K."/>
            <person name="Bills G."/>
            <person name="Bluhm B.H."/>
            <person name="Cannon C."/>
            <person name="Castanera R."/>
            <person name="Culley D.E."/>
            <person name="Daum C."/>
            <person name="Ezra D."/>
            <person name="Gonzalez J.B."/>
            <person name="Henrissat B."/>
            <person name="Kuo A."/>
            <person name="Liang C."/>
            <person name="Lipzen A."/>
            <person name="Lutzoni F."/>
            <person name="Magnuson J."/>
            <person name="Mondo S."/>
            <person name="Nolan M."/>
            <person name="Ohm R."/>
            <person name="Pangilinan J."/>
            <person name="Park H.-J."/>
            <person name="Ramirez L."/>
            <person name="Alfaro M."/>
            <person name="Sun H."/>
            <person name="Tritt A."/>
            <person name="Yoshinaga Y."/>
            <person name="Zwiers L.-H."/>
            <person name="Turgeon B.G."/>
            <person name="Goodwin S.B."/>
            <person name="Spatafora J.W."/>
            <person name="Crous P.W."/>
            <person name="Grigoriev I.V."/>
        </authorList>
    </citation>
    <scope>NUCLEOTIDE SEQUENCE</scope>
    <source>
        <strain evidence="1">P77</strain>
    </source>
</reference>